<dbReference type="AlphaFoldDB" id="A0A0D7A6T7"/>
<feature type="binding site" description="axial binding residue" evidence="13">
    <location>
        <position position="470"/>
    </location>
    <ligand>
        <name>heme</name>
        <dbReference type="ChEBI" id="CHEBI:30413"/>
    </ligand>
    <ligandPart>
        <name>Fe</name>
        <dbReference type="ChEBI" id="CHEBI:18248"/>
    </ligandPart>
</feature>
<evidence type="ECO:0000256" key="14">
    <source>
        <dbReference type="RuleBase" id="RU000461"/>
    </source>
</evidence>
<keyword evidence="7 13" id="KW-0479">Metal-binding</keyword>
<protein>
    <submittedName>
        <fullName evidence="16">Cytochrome P450</fullName>
    </submittedName>
</protein>
<keyword evidence="6" id="KW-0812">Transmembrane</keyword>
<dbReference type="Pfam" id="PF00067">
    <property type="entry name" value="p450"/>
    <property type="match status" value="1"/>
</dbReference>
<name>A0A0D7A6T7_9AGAR</name>
<evidence type="ECO:0000256" key="8">
    <source>
        <dbReference type="ARBA" id="ARBA00022989"/>
    </source>
</evidence>
<evidence type="ECO:0000256" key="9">
    <source>
        <dbReference type="ARBA" id="ARBA00023002"/>
    </source>
</evidence>
<evidence type="ECO:0000256" key="2">
    <source>
        <dbReference type="ARBA" id="ARBA00004370"/>
    </source>
</evidence>
<feature type="chain" id="PRO_5002315992" evidence="15">
    <location>
        <begin position="25"/>
        <end position="530"/>
    </location>
</feature>
<dbReference type="Proteomes" id="UP000054144">
    <property type="component" value="Unassembled WGS sequence"/>
</dbReference>
<dbReference type="InterPro" id="IPR002403">
    <property type="entry name" value="Cyt_P450_E_grp-IV"/>
</dbReference>
<organism evidence="16 17">
    <name type="scientific">Fistulina hepatica ATCC 64428</name>
    <dbReference type="NCBI Taxonomy" id="1128425"/>
    <lineage>
        <taxon>Eukaryota</taxon>
        <taxon>Fungi</taxon>
        <taxon>Dikarya</taxon>
        <taxon>Basidiomycota</taxon>
        <taxon>Agaricomycotina</taxon>
        <taxon>Agaricomycetes</taxon>
        <taxon>Agaricomycetidae</taxon>
        <taxon>Agaricales</taxon>
        <taxon>Fistulinaceae</taxon>
        <taxon>Fistulina</taxon>
    </lineage>
</organism>
<sequence>MLDIGCLSVFVALVLRLLRKYNSSLPSLPVPSGASWVWGHEKIEFEDDQGSQWKVWFKQYGKVFRLKSAWRAPDILVIGDPGGLKHMYSANPYNYRHSHTQLALVHRTVGYGLVAVEGLPDHRRVRSALSPAFSEGNVRSMGQDMYAAANGLQASLTSLLELHGGSYEIDITRPLSAVALDIIGRTALAHDFGAVAGDEQSRKMLELGASQDALAIQPASFVAMMVLRLFPWILALPIPAIEAQLANTKHARGIASEIIARGQDDGRNGRDVLSMLLRAHRRPNSAKSLSEFEICENAVTVMIAGHGTTSSTLAFTIWKLSEDKELQDQLRGEVSSFPAEPSFEQLNNLPLLDGVCKEGLRMFPPVPRNEKYTHADDVIPLLNPVLDANGAWLKEIAVKKGQIIHVPTIAVNRDDELWGDGDAFRPTRWLVGHPAETRYCRPGESGVRPAKELTGGYAGIFTFSEGPRMCLGIRMAIFEFKVILFTLVRHFVFSPADGVEVATRYGATLTPYVCGKPPNTELPVKVSLVS</sequence>
<keyword evidence="11 14" id="KW-0503">Monooxygenase</keyword>
<dbReference type="PRINTS" id="PR00465">
    <property type="entry name" value="EP450IV"/>
</dbReference>
<evidence type="ECO:0000256" key="1">
    <source>
        <dbReference type="ARBA" id="ARBA00001971"/>
    </source>
</evidence>
<dbReference type="GO" id="GO:0004497">
    <property type="term" value="F:monooxygenase activity"/>
    <property type="evidence" value="ECO:0007669"/>
    <property type="project" value="UniProtKB-KW"/>
</dbReference>
<evidence type="ECO:0000313" key="17">
    <source>
        <dbReference type="Proteomes" id="UP000054144"/>
    </source>
</evidence>
<evidence type="ECO:0000256" key="4">
    <source>
        <dbReference type="ARBA" id="ARBA00010617"/>
    </source>
</evidence>
<evidence type="ECO:0000256" key="7">
    <source>
        <dbReference type="ARBA" id="ARBA00022723"/>
    </source>
</evidence>
<evidence type="ECO:0000256" key="12">
    <source>
        <dbReference type="ARBA" id="ARBA00023136"/>
    </source>
</evidence>
<dbReference type="SUPFAM" id="SSF48264">
    <property type="entry name" value="Cytochrome P450"/>
    <property type="match status" value="1"/>
</dbReference>
<dbReference type="PRINTS" id="PR00385">
    <property type="entry name" value="P450"/>
</dbReference>
<keyword evidence="17" id="KW-1185">Reference proteome</keyword>
<dbReference type="GO" id="GO:0005506">
    <property type="term" value="F:iron ion binding"/>
    <property type="evidence" value="ECO:0007669"/>
    <property type="project" value="InterPro"/>
</dbReference>
<evidence type="ECO:0000256" key="15">
    <source>
        <dbReference type="SAM" id="SignalP"/>
    </source>
</evidence>
<dbReference type="GO" id="GO:0016020">
    <property type="term" value="C:membrane"/>
    <property type="evidence" value="ECO:0007669"/>
    <property type="project" value="UniProtKB-SubCell"/>
</dbReference>
<dbReference type="GO" id="GO:0020037">
    <property type="term" value="F:heme binding"/>
    <property type="evidence" value="ECO:0007669"/>
    <property type="project" value="InterPro"/>
</dbReference>
<evidence type="ECO:0000256" key="10">
    <source>
        <dbReference type="ARBA" id="ARBA00023004"/>
    </source>
</evidence>
<dbReference type="PANTHER" id="PTHR24305:SF166">
    <property type="entry name" value="CYTOCHROME P450 12A4, MITOCHONDRIAL-RELATED"/>
    <property type="match status" value="1"/>
</dbReference>
<evidence type="ECO:0000313" key="16">
    <source>
        <dbReference type="EMBL" id="KIY46089.1"/>
    </source>
</evidence>
<dbReference type="GO" id="GO:0016705">
    <property type="term" value="F:oxidoreductase activity, acting on paired donors, with incorporation or reduction of molecular oxygen"/>
    <property type="evidence" value="ECO:0007669"/>
    <property type="project" value="InterPro"/>
</dbReference>
<keyword evidence="10 13" id="KW-0408">Iron</keyword>
<evidence type="ECO:0000256" key="6">
    <source>
        <dbReference type="ARBA" id="ARBA00022692"/>
    </source>
</evidence>
<comment type="similarity">
    <text evidence="4 14">Belongs to the cytochrome P450 family.</text>
</comment>
<proteinExistence type="inferred from homology"/>
<comment type="pathway">
    <text evidence="3">Secondary metabolite biosynthesis; terpenoid biosynthesis.</text>
</comment>
<keyword evidence="8" id="KW-1133">Transmembrane helix</keyword>
<evidence type="ECO:0000256" key="5">
    <source>
        <dbReference type="ARBA" id="ARBA00022617"/>
    </source>
</evidence>
<dbReference type="Gene3D" id="1.10.630.10">
    <property type="entry name" value="Cytochrome P450"/>
    <property type="match status" value="1"/>
</dbReference>
<accession>A0A0D7A6T7</accession>
<gene>
    <name evidence="16" type="ORF">FISHEDRAFT_75934</name>
</gene>
<dbReference type="EMBL" id="KN882043">
    <property type="protein sequence ID" value="KIY46089.1"/>
    <property type="molecule type" value="Genomic_DNA"/>
</dbReference>
<dbReference type="InterPro" id="IPR036396">
    <property type="entry name" value="Cyt_P450_sf"/>
</dbReference>
<keyword evidence="5 13" id="KW-0349">Heme</keyword>
<keyword evidence="9 14" id="KW-0560">Oxidoreductase</keyword>
<dbReference type="InterPro" id="IPR017972">
    <property type="entry name" value="Cyt_P450_CS"/>
</dbReference>
<dbReference type="InterPro" id="IPR001128">
    <property type="entry name" value="Cyt_P450"/>
</dbReference>
<dbReference type="OrthoDB" id="1470350at2759"/>
<evidence type="ECO:0000256" key="13">
    <source>
        <dbReference type="PIRSR" id="PIRSR602403-1"/>
    </source>
</evidence>
<comment type="subcellular location">
    <subcellularLocation>
        <location evidence="2">Membrane</location>
    </subcellularLocation>
</comment>
<reference evidence="16 17" key="1">
    <citation type="journal article" date="2015" name="Fungal Genet. Biol.">
        <title>Evolution of novel wood decay mechanisms in Agaricales revealed by the genome sequences of Fistulina hepatica and Cylindrobasidium torrendii.</title>
        <authorList>
            <person name="Floudas D."/>
            <person name="Held B.W."/>
            <person name="Riley R."/>
            <person name="Nagy L.G."/>
            <person name="Koehler G."/>
            <person name="Ransdell A.S."/>
            <person name="Younus H."/>
            <person name="Chow J."/>
            <person name="Chiniquy J."/>
            <person name="Lipzen A."/>
            <person name="Tritt A."/>
            <person name="Sun H."/>
            <person name="Haridas S."/>
            <person name="LaButti K."/>
            <person name="Ohm R.A."/>
            <person name="Kues U."/>
            <person name="Blanchette R.A."/>
            <person name="Grigoriev I.V."/>
            <person name="Minto R.E."/>
            <person name="Hibbett D.S."/>
        </authorList>
    </citation>
    <scope>NUCLEOTIDE SEQUENCE [LARGE SCALE GENOMIC DNA]</scope>
    <source>
        <strain evidence="16 17">ATCC 64428</strain>
    </source>
</reference>
<keyword evidence="15" id="KW-0732">Signal</keyword>
<dbReference type="InterPro" id="IPR050121">
    <property type="entry name" value="Cytochrome_P450_monoxygenase"/>
</dbReference>
<evidence type="ECO:0000256" key="11">
    <source>
        <dbReference type="ARBA" id="ARBA00023033"/>
    </source>
</evidence>
<dbReference type="PROSITE" id="PS00086">
    <property type="entry name" value="CYTOCHROME_P450"/>
    <property type="match status" value="1"/>
</dbReference>
<feature type="signal peptide" evidence="15">
    <location>
        <begin position="1"/>
        <end position="24"/>
    </location>
</feature>
<dbReference type="PANTHER" id="PTHR24305">
    <property type="entry name" value="CYTOCHROME P450"/>
    <property type="match status" value="1"/>
</dbReference>
<keyword evidence="12" id="KW-0472">Membrane</keyword>
<evidence type="ECO:0000256" key="3">
    <source>
        <dbReference type="ARBA" id="ARBA00004721"/>
    </source>
</evidence>
<comment type="cofactor">
    <cofactor evidence="1 13">
        <name>heme</name>
        <dbReference type="ChEBI" id="CHEBI:30413"/>
    </cofactor>
</comment>